<comment type="caution">
    <text evidence="2">The sequence shown here is derived from an EMBL/GenBank/DDBJ whole genome shotgun (WGS) entry which is preliminary data.</text>
</comment>
<dbReference type="EMBL" id="JAEPRB010000309">
    <property type="protein sequence ID" value="KAG2217310.1"/>
    <property type="molecule type" value="Genomic_DNA"/>
</dbReference>
<reference evidence="2 3" key="1">
    <citation type="submission" date="2020-12" db="EMBL/GenBank/DDBJ databases">
        <title>Metabolic potential, ecology and presence of endohyphal bacteria is reflected in genomic diversity of Mucoromycotina.</title>
        <authorList>
            <person name="Muszewska A."/>
            <person name="Okrasinska A."/>
            <person name="Steczkiewicz K."/>
            <person name="Drgas O."/>
            <person name="Orlowska M."/>
            <person name="Perlinska-Lenart U."/>
            <person name="Aleksandrzak-Piekarczyk T."/>
            <person name="Szatraj K."/>
            <person name="Zielenkiewicz U."/>
            <person name="Pilsyk S."/>
            <person name="Malc E."/>
            <person name="Mieczkowski P."/>
            <person name="Kruszewska J.S."/>
            <person name="Biernat P."/>
            <person name="Pawlowska J."/>
        </authorList>
    </citation>
    <scope>NUCLEOTIDE SEQUENCE [LARGE SCALE GENOMIC DNA]</scope>
    <source>
        <strain evidence="2 3">CBS 142.35</strain>
    </source>
</reference>
<feature type="non-terminal residue" evidence="2">
    <location>
        <position position="1"/>
    </location>
</feature>
<sequence>MSAPEQEEKELQIDLYKKKYGPSNADHLRFWKNQTDSIIIFKAGLGCTELIIEVTEQQIESLQTDAGNNRSQTAASLPSESSSSNDAINSSEYIEPTPTTSTISSTSCAPNEPISVGNLTFHQIQKHLTNIRKSFINEEQINNEPYTFKDVNVSCLFSKYNRPPVFGRYKCLPIEILYELALLAHFFLCKNQDSVIAEKIFTLDLLKELSSTPEVNITNVNLCFPLDDFMTITTAITNLSLEKITRKWQLLTYLLWLQGGTMDQGGYLWALSI</sequence>
<protein>
    <submittedName>
        <fullName evidence="2">Uncharacterized protein</fullName>
    </submittedName>
</protein>
<evidence type="ECO:0000313" key="3">
    <source>
        <dbReference type="Proteomes" id="UP000646827"/>
    </source>
</evidence>
<keyword evidence="3" id="KW-1185">Reference proteome</keyword>
<dbReference type="OrthoDB" id="2210543at2759"/>
<accession>A0A8H7VEB4</accession>
<evidence type="ECO:0000256" key="1">
    <source>
        <dbReference type="SAM" id="MobiDB-lite"/>
    </source>
</evidence>
<proteinExistence type="predicted"/>
<organism evidence="2 3">
    <name type="scientific">Circinella minor</name>
    <dbReference type="NCBI Taxonomy" id="1195481"/>
    <lineage>
        <taxon>Eukaryota</taxon>
        <taxon>Fungi</taxon>
        <taxon>Fungi incertae sedis</taxon>
        <taxon>Mucoromycota</taxon>
        <taxon>Mucoromycotina</taxon>
        <taxon>Mucoromycetes</taxon>
        <taxon>Mucorales</taxon>
        <taxon>Lichtheimiaceae</taxon>
        <taxon>Circinella</taxon>
    </lineage>
</organism>
<feature type="compositionally biased region" description="Low complexity" evidence="1">
    <location>
        <begin position="71"/>
        <end position="107"/>
    </location>
</feature>
<dbReference type="AlphaFoldDB" id="A0A8H7VEB4"/>
<evidence type="ECO:0000313" key="2">
    <source>
        <dbReference type="EMBL" id="KAG2217310.1"/>
    </source>
</evidence>
<dbReference type="Proteomes" id="UP000646827">
    <property type="component" value="Unassembled WGS sequence"/>
</dbReference>
<gene>
    <name evidence="2" type="ORF">INT45_013006</name>
</gene>
<feature type="region of interest" description="Disordered" evidence="1">
    <location>
        <begin position="64"/>
        <end position="108"/>
    </location>
</feature>
<name>A0A8H7VEB4_9FUNG</name>